<dbReference type="Gene3D" id="2.30.40.10">
    <property type="entry name" value="Urease, subunit C, domain 1"/>
    <property type="match status" value="1"/>
</dbReference>
<evidence type="ECO:0000256" key="4">
    <source>
        <dbReference type="ARBA" id="ARBA00022833"/>
    </source>
</evidence>
<dbReference type="InterPro" id="IPR032466">
    <property type="entry name" value="Metal_Hydrolase"/>
</dbReference>
<dbReference type="SUPFAM" id="SSF51338">
    <property type="entry name" value="Composite domain of metallo-dependent hydrolases"/>
    <property type="match status" value="1"/>
</dbReference>
<dbReference type="EMBL" id="CP001349">
    <property type="protein sequence ID" value="ACL56118.1"/>
    <property type="molecule type" value="Genomic_DNA"/>
</dbReference>
<dbReference type="GO" id="GO:0046872">
    <property type="term" value="F:metal ion binding"/>
    <property type="evidence" value="ECO:0007669"/>
    <property type="project" value="UniProtKB-KW"/>
</dbReference>
<evidence type="ECO:0000313" key="7">
    <source>
        <dbReference type="Proteomes" id="UP000008207"/>
    </source>
</evidence>
<accession>B8IJA3</accession>
<dbReference type="InterPro" id="IPR006680">
    <property type="entry name" value="Amidohydro-rel"/>
</dbReference>
<sequence length="458" mass="49502">MQQDEAVAGAAGPRLWLRDPLAILAEEAGGGLVVEGTRIVERVPGGGAPASPVHEIFDASRHVILPGLVNTHHHVFQTLTRAHPAAIDKPLFPWLKALYPYWARLTPEAFRLATRLAYTELLLSGCTTAADHHYLFPRGLEEAVDIQVAEARALGIRACVTRGSMSLSETEGGLPPDSVTQDHDAILADCERVLNLFHDRRPGAMVQVALSPCSPFVVTKRLMRESAALAEAHDCRLHTHLAETRDETDYCLAAFGQRPLDYLEEVGWLSPRTWLAHGIHFDDAEVARLGRAGVGVCHCPTSNMTLASGFCRTCELEAAGSPVGLGVDGSASNDASNLIEEVRHALMLNRLTYGAEAVTHRDALRWATEGSARCLGRDDIGRIAEGLEADLALFTLDDLRFSGSHDPLAALVLCGASRADRVMVAGAWRVVDGQPLGIDLRALREAHGRIARDLFGMA</sequence>
<evidence type="ECO:0000259" key="5">
    <source>
        <dbReference type="Pfam" id="PF01979"/>
    </source>
</evidence>
<dbReference type="RefSeq" id="WP_015927816.1">
    <property type="nucleotide sequence ID" value="NC_011894.1"/>
</dbReference>
<proteinExistence type="inferred from homology"/>
<organism evidence="6 7">
    <name type="scientific">Methylobacterium nodulans (strain LMG 21967 / CNCM I-2342 / ORS 2060)</name>
    <dbReference type="NCBI Taxonomy" id="460265"/>
    <lineage>
        <taxon>Bacteria</taxon>
        <taxon>Pseudomonadati</taxon>
        <taxon>Pseudomonadota</taxon>
        <taxon>Alphaproteobacteria</taxon>
        <taxon>Hyphomicrobiales</taxon>
        <taxon>Methylobacteriaceae</taxon>
        <taxon>Methylobacterium</taxon>
    </lineage>
</organism>
<protein>
    <submittedName>
        <fullName evidence="6">Amidohydrolase</fullName>
    </submittedName>
</protein>
<reference evidence="6 7" key="1">
    <citation type="submission" date="2009-01" db="EMBL/GenBank/DDBJ databases">
        <title>Complete sequence of chromosome of Methylobacterium nodulans ORS 2060.</title>
        <authorList>
            <consortium name="US DOE Joint Genome Institute"/>
            <person name="Lucas S."/>
            <person name="Copeland A."/>
            <person name="Lapidus A."/>
            <person name="Glavina del Rio T."/>
            <person name="Dalin E."/>
            <person name="Tice H."/>
            <person name="Bruce D."/>
            <person name="Goodwin L."/>
            <person name="Pitluck S."/>
            <person name="Sims D."/>
            <person name="Brettin T."/>
            <person name="Detter J.C."/>
            <person name="Han C."/>
            <person name="Larimer F."/>
            <person name="Land M."/>
            <person name="Hauser L."/>
            <person name="Kyrpides N."/>
            <person name="Ivanova N."/>
            <person name="Marx C.J."/>
            <person name="Richardson P."/>
        </authorList>
    </citation>
    <scope>NUCLEOTIDE SEQUENCE [LARGE SCALE GENOMIC DNA]</scope>
    <source>
        <strain evidence="7">LMG 21967 / CNCM I-2342 / ORS 2060</strain>
    </source>
</reference>
<dbReference type="InterPro" id="IPR050287">
    <property type="entry name" value="MTA/SAH_deaminase"/>
</dbReference>
<evidence type="ECO:0000256" key="3">
    <source>
        <dbReference type="ARBA" id="ARBA00022801"/>
    </source>
</evidence>
<dbReference type="Proteomes" id="UP000008207">
    <property type="component" value="Chromosome"/>
</dbReference>
<dbReference type="GO" id="GO:0019239">
    <property type="term" value="F:deaminase activity"/>
    <property type="evidence" value="ECO:0007669"/>
    <property type="project" value="UniProtKB-ARBA"/>
</dbReference>
<feature type="domain" description="Amidohydrolase-related" evidence="5">
    <location>
        <begin position="63"/>
        <end position="426"/>
    </location>
</feature>
<dbReference type="PANTHER" id="PTHR43794:SF11">
    <property type="entry name" value="AMIDOHYDROLASE-RELATED DOMAIN-CONTAINING PROTEIN"/>
    <property type="match status" value="1"/>
</dbReference>
<dbReference type="eggNOG" id="COG0402">
    <property type="taxonomic scope" value="Bacteria"/>
</dbReference>
<evidence type="ECO:0000256" key="1">
    <source>
        <dbReference type="ARBA" id="ARBA00006745"/>
    </source>
</evidence>
<evidence type="ECO:0000256" key="2">
    <source>
        <dbReference type="ARBA" id="ARBA00022723"/>
    </source>
</evidence>
<dbReference type="HOGENOM" id="CLU_012358_2_3_5"/>
<keyword evidence="4" id="KW-0862">Zinc</keyword>
<comment type="similarity">
    <text evidence="1">Belongs to the metallo-dependent hydrolases superfamily. ATZ/TRZ family.</text>
</comment>
<dbReference type="NCBIfam" id="NF006055">
    <property type="entry name" value="PRK08203.1"/>
    <property type="match status" value="1"/>
</dbReference>
<dbReference type="CDD" id="cd01298">
    <property type="entry name" value="ATZ_TRZ_like"/>
    <property type="match status" value="1"/>
</dbReference>
<name>B8IJA3_METNO</name>
<dbReference type="PANTHER" id="PTHR43794">
    <property type="entry name" value="AMINOHYDROLASE SSNA-RELATED"/>
    <property type="match status" value="1"/>
</dbReference>
<keyword evidence="2" id="KW-0479">Metal-binding</keyword>
<evidence type="ECO:0000313" key="6">
    <source>
        <dbReference type="EMBL" id="ACL56118.1"/>
    </source>
</evidence>
<dbReference type="Pfam" id="PF01979">
    <property type="entry name" value="Amidohydro_1"/>
    <property type="match status" value="1"/>
</dbReference>
<keyword evidence="7" id="KW-1185">Reference proteome</keyword>
<dbReference type="OrthoDB" id="9796020at2"/>
<dbReference type="STRING" id="460265.Mnod_1111"/>
<keyword evidence="3 6" id="KW-0378">Hydrolase</keyword>
<dbReference type="InterPro" id="IPR011059">
    <property type="entry name" value="Metal-dep_hydrolase_composite"/>
</dbReference>
<dbReference type="FunFam" id="3.20.20.140:FF:000014">
    <property type="entry name" value="5-methylthioadenosine/S-adenosylhomocysteine deaminase"/>
    <property type="match status" value="1"/>
</dbReference>
<dbReference type="KEGG" id="mno:Mnod_1111"/>
<gene>
    <name evidence="6" type="ordered locus">Mnod_1111</name>
</gene>
<dbReference type="AlphaFoldDB" id="B8IJA3"/>
<dbReference type="GO" id="GO:0016814">
    <property type="term" value="F:hydrolase activity, acting on carbon-nitrogen (but not peptide) bonds, in cyclic amidines"/>
    <property type="evidence" value="ECO:0007669"/>
    <property type="project" value="UniProtKB-ARBA"/>
</dbReference>
<dbReference type="SUPFAM" id="SSF51556">
    <property type="entry name" value="Metallo-dependent hydrolases"/>
    <property type="match status" value="1"/>
</dbReference>
<dbReference type="Gene3D" id="3.20.20.140">
    <property type="entry name" value="Metal-dependent hydrolases"/>
    <property type="match status" value="1"/>
</dbReference>